<organism evidence="2 3">
    <name type="scientific">Knipowitschia caucasica</name>
    <name type="common">Caucasian dwarf goby</name>
    <name type="synonym">Pomatoschistus caucasicus</name>
    <dbReference type="NCBI Taxonomy" id="637954"/>
    <lineage>
        <taxon>Eukaryota</taxon>
        <taxon>Metazoa</taxon>
        <taxon>Chordata</taxon>
        <taxon>Craniata</taxon>
        <taxon>Vertebrata</taxon>
        <taxon>Euteleostomi</taxon>
        <taxon>Actinopterygii</taxon>
        <taxon>Neopterygii</taxon>
        <taxon>Teleostei</taxon>
        <taxon>Neoteleostei</taxon>
        <taxon>Acanthomorphata</taxon>
        <taxon>Gobiaria</taxon>
        <taxon>Gobiiformes</taxon>
        <taxon>Gobioidei</taxon>
        <taxon>Gobiidae</taxon>
        <taxon>Gobiinae</taxon>
        <taxon>Knipowitschia</taxon>
    </lineage>
</organism>
<feature type="region of interest" description="Disordered" evidence="1">
    <location>
        <begin position="36"/>
        <end position="67"/>
    </location>
</feature>
<dbReference type="Proteomes" id="UP001497482">
    <property type="component" value="Chromosome 23"/>
</dbReference>
<proteinExistence type="predicted"/>
<keyword evidence="3" id="KW-1185">Reference proteome</keyword>
<name>A0AAV2LEV9_KNICA</name>
<protein>
    <submittedName>
        <fullName evidence="2">Uncharacterized protein</fullName>
    </submittedName>
</protein>
<dbReference type="EMBL" id="OZ035845">
    <property type="protein sequence ID" value="CAL1600006.1"/>
    <property type="molecule type" value="Genomic_DNA"/>
</dbReference>
<sequence>MGTVESGISDYENKPAPLRSEACVWMSAGGKCKETTLKKQRRTEDHQGGDEAGWQLNNACGGGCGNH</sequence>
<evidence type="ECO:0000313" key="2">
    <source>
        <dbReference type="EMBL" id="CAL1600006.1"/>
    </source>
</evidence>
<evidence type="ECO:0000313" key="3">
    <source>
        <dbReference type="Proteomes" id="UP001497482"/>
    </source>
</evidence>
<evidence type="ECO:0000256" key="1">
    <source>
        <dbReference type="SAM" id="MobiDB-lite"/>
    </source>
</evidence>
<gene>
    <name evidence="2" type="ORF">KC01_LOCUS28171</name>
</gene>
<dbReference type="AlphaFoldDB" id="A0AAV2LEV9"/>
<reference evidence="2 3" key="1">
    <citation type="submission" date="2024-04" db="EMBL/GenBank/DDBJ databases">
        <authorList>
            <person name="Waldvogel A.-M."/>
            <person name="Schoenle A."/>
        </authorList>
    </citation>
    <scope>NUCLEOTIDE SEQUENCE [LARGE SCALE GENOMIC DNA]</scope>
</reference>
<feature type="compositionally biased region" description="Basic and acidic residues" evidence="1">
    <location>
        <begin position="36"/>
        <end position="49"/>
    </location>
</feature>
<accession>A0AAV2LEV9</accession>